<keyword evidence="5" id="KW-0010">Activator</keyword>
<evidence type="ECO:0000313" key="9">
    <source>
        <dbReference type="Proteomes" id="UP001378592"/>
    </source>
</evidence>
<comment type="subunit">
    <text evidence="5">Homodimer.</text>
</comment>
<evidence type="ECO:0000313" key="8">
    <source>
        <dbReference type="EMBL" id="KAK7874420.1"/>
    </source>
</evidence>
<evidence type="ECO:0000256" key="6">
    <source>
        <dbReference type="SAM" id="MobiDB-lite"/>
    </source>
</evidence>
<evidence type="ECO:0000256" key="5">
    <source>
        <dbReference type="RuleBase" id="RU367107"/>
    </source>
</evidence>
<protein>
    <recommendedName>
        <fullName evidence="5">Telomeric repeat-binding factor 2-interacting protein 1</fullName>
        <shortName evidence="5">TERF2-interacting telomeric protein 1</shortName>
    </recommendedName>
    <alternativeName>
        <fullName evidence="5">Repressor/activator protein 1 homolog</fullName>
    </alternativeName>
</protein>
<dbReference type="SUPFAM" id="SSF46689">
    <property type="entry name" value="Homeodomain-like"/>
    <property type="match status" value="2"/>
</dbReference>
<feature type="compositionally biased region" description="Low complexity" evidence="6">
    <location>
        <begin position="68"/>
        <end position="83"/>
    </location>
</feature>
<feature type="region of interest" description="Disordered" evidence="6">
    <location>
        <begin position="359"/>
        <end position="383"/>
    </location>
</feature>
<dbReference type="Gene3D" id="1.10.10.60">
    <property type="entry name" value="Homeodomain-like"/>
    <property type="match status" value="2"/>
</dbReference>
<feature type="domain" description="TERF2-interacting telomeric protein 1 Myb" evidence="7">
    <location>
        <begin position="204"/>
        <end position="262"/>
    </location>
</feature>
<dbReference type="PANTHER" id="PTHR16466">
    <property type="entry name" value="TELOMERE REPEAT-BINDING FACTOR 2-INTERACTING PROTEIN 1"/>
    <property type="match status" value="1"/>
</dbReference>
<dbReference type="Pfam" id="PF08914">
    <property type="entry name" value="Myb_Rap1"/>
    <property type="match status" value="2"/>
</dbReference>
<keyword evidence="4 5" id="KW-0539">Nucleus</keyword>
<dbReference type="GO" id="GO:0042162">
    <property type="term" value="F:telomeric DNA binding"/>
    <property type="evidence" value="ECO:0007669"/>
    <property type="project" value="TreeGrafter"/>
</dbReference>
<dbReference type="InterPro" id="IPR039595">
    <property type="entry name" value="TE2IP/Rap1"/>
</dbReference>
<dbReference type="GO" id="GO:0070187">
    <property type="term" value="C:shelterin complex"/>
    <property type="evidence" value="ECO:0007669"/>
    <property type="project" value="TreeGrafter"/>
</dbReference>
<comment type="subcellular location">
    <subcellularLocation>
        <location evidence="5">Nucleus</location>
    </subcellularLocation>
    <subcellularLocation>
        <location evidence="5">Chromosome</location>
        <location evidence="5">Telomere</location>
    </subcellularLocation>
</comment>
<name>A0AAN9VZH0_9ORTH</name>
<feature type="region of interest" description="Disordered" evidence="6">
    <location>
        <begin position="402"/>
        <end position="442"/>
    </location>
</feature>
<keyword evidence="2 5" id="KW-0158">Chromosome</keyword>
<proteinExistence type="inferred from homology"/>
<keyword evidence="5" id="KW-0804">Transcription</keyword>
<dbReference type="GO" id="GO:0010833">
    <property type="term" value="P:telomere maintenance via telomere lengthening"/>
    <property type="evidence" value="ECO:0007669"/>
    <property type="project" value="UniProtKB-UniRule"/>
</dbReference>
<gene>
    <name evidence="8" type="ORF">R5R35_001515</name>
</gene>
<organism evidence="8 9">
    <name type="scientific">Gryllus longicercus</name>
    <dbReference type="NCBI Taxonomy" id="2509291"/>
    <lineage>
        <taxon>Eukaryota</taxon>
        <taxon>Metazoa</taxon>
        <taxon>Ecdysozoa</taxon>
        <taxon>Arthropoda</taxon>
        <taxon>Hexapoda</taxon>
        <taxon>Insecta</taxon>
        <taxon>Pterygota</taxon>
        <taxon>Neoptera</taxon>
        <taxon>Polyneoptera</taxon>
        <taxon>Orthoptera</taxon>
        <taxon>Ensifera</taxon>
        <taxon>Gryllidea</taxon>
        <taxon>Grylloidea</taxon>
        <taxon>Gryllidae</taxon>
        <taxon>Gryllinae</taxon>
        <taxon>Gryllus</taxon>
    </lineage>
</organism>
<dbReference type="GO" id="GO:0006355">
    <property type="term" value="P:regulation of DNA-templated transcription"/>
    <property type="evidence" value="ECO:0007669"/>
    <property type="project" value="UniProtKB-UniRule"/>
</dbReference>
<dbReference type="Proteomes" id="UP001378592">
    <property type="component" value="Unassembled WGS sequence"/>
</dbReference>
<evidence type="ECO:0000256" key="1">
    <source>
        <dbReference type="ARBA" id="ARBA00010467"/>
    </source>
</evidence>
<dbReference type="EMBL" id="JAZDUA010000002">
    <property type="protein sequence ID" value="KAK7874420.1"/>
    <property type="molecule type" value="Genomic_DNA"/>
</dbReference>
<sequence length="567" mass="65176">MNSFLSLLEEEAPEKRVFEWLKHCSAAPKDVEYSREDSGSLQNERNETALTANFRLRNKSCVLNVQHSTNRQNESSSSNQNNNSKDKHRKSSESDSGCLTCSTLRLYSREECQHIITYIVENDAFPFLKGTLLWQRMENEKVCYRSWQSMKEQFIKKIYPNLGEYPVKPDDRKKFMEYMKPSPPQKIIHMEPGQRGWRKNGKYYTIEEDLIILKYIFHRRRHLQVHGNSLWQTMEDRQILPGRTWQSMRSRYLNVIRHSLDEYKSQDTGIKFFELHEKDSRSKKKKKSNVSVYSPLSSCTNTKKFVSRKVANQDIRKYAISTGTQLASKLKVFGKNMEHLKHHNKEMQQTSCSLVYHEASDSEAPAVDQQNTSEKNKKNKDMNRKEVECSISCNISSVLPDLQKDDASTNESVDESDNSNKKSDQCDRTVENSRSGVNSHDCSSISCVSLKKIVKHPPTLVNNRSSEKCENSNNEDRNNVECTIPDHISDLQESVSDSEICDMAPSCNANNSQSEGQVIDDETRSEISRGSFCSRTTIRHNSPSCVYTSINNCVQCSSDHKLSPSSN</sequence>
<comment type="similarity">
    <text evidence="1 5">Belongs to the RAP1 family.</text>
</comment>
<feature type="domain" description="TERF2-interacting telomeric protein 1 Myb" evidence="7">
    <location>
        <begin position="107"/>
        <end position="161"/>
    </location>
</feature>
<feature type="region of interest" description="Disordered" evidence="6">
    <location>
        <begin position="67"/>
        <end position="98"/>
    </location>
</feature>
<dbReference type="GO" id="GO:0031848">
    <property type="term" value="P:protection from non-homologous end joining at telomere"/>
    <property type="evidence" value="ECO:0007669"/>
    <property type="project" value="TreeGrafter"/>
</dbReference>
<keyword evidence="5" id="KW-0805">Transcription regulation</keyword>
<evidence type="ECO:0000256" key="2">
    <source>
        <dbReference type="ARBA" id="ARBA00022454"/>
    </source>
</evidence>
<feature type="compositionally biased region" description="Basic and acidic residues" evidence="6">
    <location>
        <begin position="374"/>
        <end position="383"/>
    </location>
</feature>
<comment type="caution">
    <text evidence="8">The sequence shown here is derived from an EMBL/GenBank/DDBJ whole genome shotgun (WGS) entry which is preliminary data.</text>
</comment>
<accession>A0AAN9VZH0</accession>
<dbReference type="InterPro" id="IPR009057">
    <property type="entry name" value="Homeodomain-like_sf"/>
</dbReference>
<reference evidence="8 9" key="1">
    <citation type="submission" date="2024-03" db="EMBL/GenBank/DDBJ databases">
        <title>The genome assembly and annotation of the cricket Gryllus longicercus Weissman &amp; Gray.</title>
        <authorList>
            <person name="Szrajer S."/>
            <person name="Gray D."/>
            <person name="Ylla G."/>
        </authorList>
    </citation>
    <scope>NUCLEOTIDE SEQUENCE [LARGE SCALE GENOMIC DNA]</scope>
    <source>
        <strain evidence="8">DAG 2021-001</strain>
        <tissue evidence="8">Whole body minus gut</tissue>
    </source>
</reference>
<evidence type="ECO:0000256" key="3">
    <source>
        <dbReference type="ARBA" id="ARBA00022895"/>
    </source>
</evidence>
<dbReference type="AlphaFoldDB" id="A0AAN9VZH0"/>
<keyword evidence="3 5" id="KW-0779">Telomere</keyword>
<dbReference type="InterPro" id="IPR015010">
    <property type="entry name" value="TERF2IP_Myb"/>
</dbReference>
<feature type="compositionally biased region" description="Basic and acidic residues" evidence="6">
    <location>
        <begin position="418"/>
        <end position="431"/>
    </location>
</feature>
<comment type="function">
    <text evidence="5">Acts both as a regulator of telomere function and as a transcription regulator. Involved in the regulation of telomere length and protection as a component of the shelterin complex (telosome). Does not bind DNA directly: recruited to telomeric double-stranded 5'-TTAGGG-3' repeats via its interaction with terf2. Independently of its function in telomeres, also acts as a transcription regulator: recruited to extratelomeric 5'-TTAGGG-3' sites via its association with terf2 or other factors, and regulates gene expression.</text>
</comment>
<dbReference type="PANTHER" id="PTHR16466:SF6">
    <property type="entry name" value="TELOMERIC REPEAT-BINDING FACTOR 2-INTERACTING PROTEIN 1"/>
    <property type="match status" value="1"/>
</dbReference>
<feature type="compositionally biased region" description="Polar residues" evidence="6">
    <location>
        <begin position="432"/>
        <end position="442"/>
    </location>
</feature>
<keyword evidence="9" id="KW-1185">Reference proteome</keyword>
<evidence type="ECO:0000256" key="4">
    <source>
        <dbReference type="ARBA" id="ARBA00023242"/>
    </source>
</evidence>
<evidence type="ECO:0000259" key="7">
    <source>
        <dbReference type="Pfam" id="PF08914"/>
    </source>
</evidence>